<feature type="transmembrane region" description="Helical" evidence="1">
    <location>
        <begin position="234"/>
        <end position="251"/>
    </location>
</feature>
<name>A0A382KLI2_9ZZZZ</name>
<feature type="transmembrane region" description="Helical" evidence="1">
    <location>
        <begin position="41"/>
        <end position="64"/>
    </location>
</feature>
<gene>
    <name evidence="3" type="ORF">METZ01_LOCUS276651</name>
</gene>
<reference evidence="3" key="1">
    <citation type="submission" date="2018-05" db="EMBL/GenBank/DDBJ databases">
        <authorList>
            <person name="Lanie J.A."/>
            <person name="Ng W.-L."/>
            <person name="Kazmierczak K.M."/>
            <person name="Andrzejewski T.M."/>
            <person name="Davidsen T.M."/>
            <person name="Wayne K.J."/>
            <person name="Tettelin H."/>
            <person name="Glass J.I."/>
            <person name="Rusch D."/>
            <person name="Podicherti R."/>
            <person name="Tsui H.-C.T."/>
            <person name="Winkler M.E."/>
        </authorList>
    </citation>
    <scope>NUCLEOTIDE SEQUENCE</scope>
</reference>
<dbReference type="InterPro" id="IPR037185">
    <property type="entry name" value="EmrE-like"/>
</dbReference>
<accession>A0A382KLI2</accession>
<feature type="transmembrane region" description="Helical" evidence="1">
    <location>
        <begin position="118"/>
        <end position="138"/>
    </location>
</feature>
<protein>
    <recommendedName>
        <fullName evidence="2">EamA domain-containing protein</fullName>
    </recommendedName>
</protein>
<dbReference type="AlphaFoldDB" id="A0A382KLI2"/>
<proteinExistence type="predicted"/>
<dbReference type="EMBL" id="UINC01080660">
    <property type="protein sequence ID" value="SVC23797.1"/>
    <property type="molecule type" value="Genomic_DNA"/>
</dbReference>
<dbReference type="Pfam" id="PF00892">
    <property type="entry name" value="EamA"/>
    <property type="match status" value="2"/>
</dbReference>
<evidence type="ECO:0000313" key="3">
    <source>
        <dbReference type="EMBL" id="SVC23797.1"/>
    </source>
</evidence>
<organism evidence="3">
    <name type="scientific">marine metagenome</name>
    <dbReference type="NCBI Taxonomy" id="408172"/>
    <lineage>
        <taxon>unclassified sequences</taxon>
        <taxon>metagenomes</taxon>
        <taxon>ecological metagenomes</taxon>
    </lineage>
</organism>
<dbReference type="GO" id="GO:0016020">
    <property type="term" value="C:membrane"/>
    <property type="evidence" value="ECO:0007669"/>
    <property type="project" value="InterPro"/>
</dbReference>
<dbReference type="PANTHER" id="PTHR22911:SF103">
    <property type="entry name" value="BLR2811 PROTEIN"/>
    <property type="match status" value="1"/>
</dbReference>
<keyword evidence="1" id="KW-0472">Membrane</keyword>
<evidence type="ECO:0000256" key="1">
    <source>
        <dbReference type="SAM" id="Phobius"/>
    </source>
</evidence>
<sequence>MLSSRYPVLQLVWARFFFHFLLVLPVVLYKHGASALSVPRPVLQLVRGLFLLLATGCFFAAIAFIPLADAIAIIFFDAVIVVALAPWVLRERVPLNRWAAAAIGFAAVLLIMRPGLAGFHWASLLALAAALFWALYFLSTRILTGETPPLVMLGWQSVAGFVLMTLLLPWFWVTPSFSDLLLMLVIGAAGAAGHLLLIRAFDYAEASLLAPLRYTEIIMQVLLGFWLFGDLPDLLAWAGIGLIVGVGVYLSRIQAKSRVRVGKVR</sequence>
<feature type="domain" description="EamA" evidence="2">
    <location>
        <begin position="2"/>
        <end position="112"/>
    </location>
</feature>
<feature type="transmembrane region" description="Helical" evidence="1">
    <location>
        <begin position="150"/>
        <end position="174"/>
    </location>
</feature>
<feature type="transmembrane region" description="Helical" evidence="1">
    <location>
        <begin position="180"/>
        <end position="198"/>
    </location>
</feature>
<keyword evidence="1" id="KW-0812">Transmembrane</keyword>
<feature type="transmembrane region" description="Helical" evidence="1">
    <location>
        <begin position="95"/>
        <end position="112"/>
    </location>
</feature>
<feature type="transmembrane region" description="Helical" evidence="1">
    <location>
        <begin position="12"/>
        <end position="29"/>
    </location>
</feature>
<feature type="transmembrane region" description="Helical" evidence="1">
    <location>
        <begin position="210"/>
        <end position="228"/>
    </location>
</feature>
<dbReference type="InterPro" id="IPR000620">
    <property type="entry name" value="EamA_dom"/>
</dbReference>
<keyword evidence="1" id="KW-1133">Transmembrane helix</keyword>
<dbReference type="SUPFAM" id="SSF103481">
    <property type="entry name" value="Multidrug resistance efflux transporter EmrE"/>
    <property type="match status" value="2"/>
</dbReference>
<dbReference type="PANTHER" id="PTHR22911">
    <property type="entry name" value="ACYL-MALONYL CONDENSING ENZYME-RELATED"/>
    <property type="match status" value="1"/>
</dbReference>
<feature type="transmembrane region" description="Helical" evidence="1">
    <location>
        <begin position="70"/>
        <end position="88"/>
    </location>
</feature>
<evidence type="ECO:0000259" key="2">
    <source>
        <dbReference type="Pfam" id="PF00892"/>
    </source>
</evidence>
<feature type="domain" description="EamA" evidence="2">
    <location>
        <begin position="121"/>
        <end position="249"/>
    </location>
</feature>